<organism evidence="1 2">
    <name type="scientific">Tepidimonas fonticaldi</name>
    <dbReference type="NCBI Taxonomy" id="1101373"/>
    <lineage>
        <taxon>Bacteria</taxon>
        <taxon>Pseudomonadati</taxon>
        <taxon>Pseudomonadota</taxon>
        <taxon>Betaproteobacteria</taxon>
        <taxon>Burkholderiales</taxon>
        <taxon>Tepidimonas</taxon>
    </lineage>
</organism>
<sequence length="70" mass="7789">MTLEQLKAQREALQAARFNGVLTVKAGDKWVTYKSDAELQSALGDLDREIAKAEGRPRARRIRTYAGKGL</sequence>
<name>A0A554XEQ1_9BURK</name>
<evidence type="ECO:0000313" key="2">
    <source>
        <dbReference type="Proteomes" id="UP000316388"/>
    </source>
</evidence>
<dbReference type="EMBL" id="VJOO01000047">
    <property type="protein sequence ID" value="TSE34321.1"/>
    <property type="molecule type" value="Genomic_DNA"/>
</dbReference>
<dbReference type="AlphaFoldDB" id="A0A554XEQ1"/>
<accession>A0A554XEQ1</accession>
<dbReference type="RefSeq" id="WP_143969848.1">
    <property type="nucleotide sequence ID" value="NZ_VJOO01000047.1"/>
</dbReference>
<evidence type="ECO:0000313" key="1">
    <source>
        <dbReference type="EMBL" id="TSE34321.1"/>
    </source>
</evidence>
<reference evidence="1 2" key="1">
    <citation type="submission" date="2019-07" db="EMBL/GenBank/DDBJ databases">
        <title>Tepidimonas fonticaldi AT-A2 draft genome.</title>
        <authorList>
            <person name="Da Costa M.S."/>
            <person name="Froufe H.J.C."/>
            <person name="Egas C."/>
            <person name="Albuquerque L."/>
        </authorList>
    </citation>
    <scope>NUCLEOTIDE SEQUENCE [LARGE SCALE GENOMIC DNA]</scope>
    <source>
        <strain evidence="1 2">AT-A2</strain>
    </source>
</reference>
<gene>
    <name evidence="1" type="ORF">Tfont_02687</name>
</gene>
<proteinExistence type="predicted"/>
<dbReference type="Proteomes" id="UP000316388">
    <property type="component" value="Unassembled WGS sequence"/>
</dbReference>
<comment type="caution">
    <text evidence="1">The sequence shown here is derived from an EMBL/GenBank/DDBJ whole genome shotgun (WGS) entry which is preliminary data.</text>
</comment>
<protein>
    <submittedName>
        <fullName evidence="1">Uncharacterized protein</fullName>
    </submittedName>
</protein>
<dbReference type="NCBIfam" id="NF047331">
    <property type="entry name" value="phage_HTJ"/>
    <property type="match status" value="1"/>
</dbReference>